<gene>
    <name evidence="3" type="ORF">DCS_03568</name>
</gene>
<dbReference type="EMBL" id="LAYC01000002">
    <property type="protein sequence ID" value="KYK56568.1"/>
    <property type="molecule type" value="Genomic_DNA"/>
</dbReference>
<reference evidence="3 4" key="1">
    <citation type="journal article" date="2016" name="Sci. Rep.">
        <title>Insights into Adaptations to a Near-Obligate Nematode Endoparasitic Lifestyle from the Finished Genome of Drechmeria coniospora.</title>
        <authorList>
            <person name="Zhang L."/>
            <person name="Zhou Z."/>
            <person name="Guo Q."/>
            <person name="Fokkens L."/>
            <person name="Miskei M."/>
            <person name="Pocsi I."/>
            <person name="Zhang W."/>
            <person name="Chen M."/>
            <person name="Wang L."/>
            <person name="Sun Y."/>
            <person name="Donzelli B.G."/>
            <person name="Gibson D.M."/>
            <person name="Nelson D.R."/>
            <person name="Luo J.G."/>
            <person name="Rep M."/>
            <person name="Liu H."/>
            <person name="Yang S."/>
            <person name="Wang J."/>
            <person name="Krasnoff S.B."/>
            <person name="Xu Y."/>
            <person name="Molnar I."/>
            <person name="Lin M."/>
        </authorList>
    </citation>
    <scope>NUCLEOTIDE SEQUENCE [LARGE SCALE GENOMIC DNA]</scope>
    <source>
        <strain evidence="3 4">ARSEF 6962</strain>
    </source>
</reference>
<keyword evidence="2" id="KW-1133">Transmembrane helix</keyword>
<accession>A0A151GHL8</accession>
<name>A0A151GHL8_DRECN</name>
<dbReference type="InParanoid" id="A0A151GHL8"/>
<keyword evidence="2" id="KW-0472">Membrane</keyword>
<protein>
    <submittedName>
        <fullName evidence="3">Uncharacterized protein</fullName>
    </submittedName>
</protein>
<feature type="transmembrane region" description="Helical" evidence="2">
    <location>
        <begin position="56"/>
        <end position="76"/>
    </location>
</feature>
<dbReference type="Proteomes" id="UP000076580">
    <property type="component" value="Chromosome 02"/>
</dbReference>
<dbReference type="AlphaFoldDB" id="A0A151GHL8"/>
<evidence type="ECO:0000256" key="1">
    <source>
        <dbReference type="SAM" id="MobiDB-lite"/>
    </source>
</evidence>
<evidence type="ECO:0000313" key="4">
    <source>
        <dbReference type="Proteomes" id="UP000076580"/>
    </source>
</evidence>
<feature type="region of interest" description="Disordered" evidence="1">
    <location>
        <begin position="85"/>
        <end position="109"/>
    </location>
</feature>
<organism evidence="3 4">
    <name type="scientific">Drechmeria coniospora</name>
    <name type="common">Nematophagous fungus</name>
    <name type="synonym">Meria coniospora</name>
    <dbReference type="NCBI Taxonomy" id="98403"/>
    <lineage>
        <taxon>Eukaryota</taxon>
        <taxon>Fungi</taxon>
        <taxon>Dikarya</taxon>
        <taxon>Ascomycota</taxon>
        <taxon>Pezizomycotina</taxon>
        <taxon>Sordariomycetes</taxon>
        <taxon>Hypocreomycetidae</taxon>
        <taxon>Hypocreales</taxon>
        <taxon>Ophiocordycipitaceae</taxon>
        <taxon>Drechmeria</taxon>
    </lineage>
</organism>
<proteinExistence type="predicted"/>
<sequence length="315" mass="35211">MRVVTTIRDVLLCRKRQRDSPLPTSILKRSITVQLDLSSFNAVVVMVLRSLGRSAIAPWVILPAAIPVGYLIYLYWQGHQNTTAVRGHRRKSSPPASGSPPQPHDPISLPAEVKSDSQWVVVYERVVSKPVPIASLSYAINGSPSSRKWRPTQPSPLLREYVRATHKAFSWTPQAMLIRTMVGGKSIRTTFDGTWINSLTFAPGDLVNGIYRVAEHWKDKSSLSERSELMMEVPPSYKGPSVRGLLVAAIEPAPFTDSKRHGESVVFVNETWMWRRTDEKPTLLETSFGRWFHTQLASWLILRGLSAVTGGGCKQ</sequence>
<evidence type="ECO:0000256" key="2">
    <source>
        <dbReference type="SAM" id="Phobius"/>
    </source>
</evidence>
<keyword evidence="4" id="KW-1185">Reference proteome</keyword>
<dbReference type="RefSeq" id="XP_040655920.1">
    <property type="nucleotide sequence ID" value="XM_040800887.1"/>
</dbReference>
<comment type="caution">
    <text evidence="3">The sequence shown here is derived from an EMBL/GenBank/DDBJ whole genome shotgun (WGS) entry which is preliminary data.</text>
</comment>
<dbReference type="GeneID" id="63716211"/>
<keyword evidence="2" id="KW-0812">Transmembrane</keyword>
<evidence type="ECO:0000313" key="3">
    <source>
        <dbReference type="EMBL" id="KYK56568.1"/>
    </source>
</evidence>